<dbReference type="GO" id="GO:0016020">
    <property type="term" value="C:membrane"/>
    <property type="evidence" value="ECO:0007669"/>
    <property type="project" value="UniProtKB-SubCell"/>
</dbReference>
<gene>
    <name evidence="11" type="primary">nad4l</name>
</gene>
<reference evidence="11" key="1">
    <citation type="submission" date="2022-08" db="EMBL/GenBank/DDBJ databases">
        <title>The origin and diversification of pheretimoid megascolecid earthworms in the Japanese Archipelago revealed by mitogenomic phylogenetics.</title>
        <authorList>
            <person name="Sato C."/>
            <person name="Nendai N."/>
            <person name="Nagata N."/>
            <person name="Okuzaki Y."/>
            <person name="Ikeda H."/>
            <person name="Minamiya Y."/>
            <person name="Sota T."/>
        </authorList>
    </citation>
    <scope>NUCLEOTIDE SEQUENCE</scope>
    <source>
        <strain evidence="11">CS142</strain>
    </source>
</reference>
<comment type="similarity">
    <text evidence="2">Belongs to the complex I subunit 4L family.</text>
</comment>
<keyword evidence="6 10" id="KW-1133">Transmembrane helix</keyword>
<comment type="subcellular location">
    <subcellularLocation>
        <location evidence="1">Membrane</location>
        <topology evidence="1">Multi-pass membrane protein</topology>
    </subcellularLocation>
</comment>
<protein>
    <recommendedName>
        <fullName evidence="3">NADH-ubiquinone oxidoreductase chain 4L</fullName>
    </recommendedName>
    <alternativeName>
        <fullName evidence="9">NADH dehydrogenase subunit 4L</fullName>
    </alternativeName>
</protein>
<evidence type="ECO:0000256" key="2">
    <source>
        <dbReference type="ARBA" id="ARBA00010519"/>
    </source>
</evidence>
<feature type="transmembrane region" description="Helical" evidence="10">
    <location>
        <begin position="26"/>
        <end position="49"/>
    </location>
</feature>
<evidence type="ECO:0000256" key="7">
    <source>
        <dbReference type="ARBA" id="ARBA00023027"/>
    </source>
</evidence>
<dbReference type="InterPro" id="IPR039428">
    <property type="entry name" value="NUOK/Mnh_C1-like"/>
</dbReference>
<dbReference type="Gene3D" id="1.10.287.3510">
    <property type="match status" value="1"/>
</dbReference>
<evidence type="ECO:0000256" key="9">
    <source>
        <dbReference type="ARBA" id="ARBA00031586"/>
    </source>
</evidence>
<keyword evidence="8 10" id="KW-0472">Membrane</keyword>
<evidence type="ECO:0000256" key="8">
    <source>
        <dbReference type="ARBA" id="ARBA00023136"/>
    </source>
</evidence>
<proteinExistence type="inferred from homology"/>
<accession>A0AA48K6M1</accession>
<dbReference type="Pfam" id="PF00420">
    <property type="entry name" value="Oxidored_q2"/>
    <property type="match status" value="1"/>
</dbReference>
<feature type="transmembrane region" description="Helical" evidence="10">
    <location>
        <begin position="61"/>
        <end position="81"/>
    </location>
</feature>
<evidence type="ECO:0000256" key="6">
    <source>
        <dbReference type="ARBA" id="ARBA00022989"/>
    </source>
</evidence>
<evidence type="ECO:0000256" key="5">
    <source>
        <dbReference type="ARBA" id="ARBA00022967"/>
    </source>
</evidence>
<name>A0AA48K6M1_9ANNE</name>
<sequence>MNNTALAIMCLLPILAMINMLFNQTHFLMTLLSLEGITLSMVLFVPLMLMSCSASNTAMAVTLLTFGACEASLGLGLMVSMSRSYGNDMLKSLTTTKC</sequence>
<evidence type="ECO:0000256" key="10">
    <source>
        <dbReference type="SAM" id="Phobius"/>
    </source>
</evidence>
<dbReference type="AlphaFoldDB" id="A0AA48K6M1"/>
<geneLocation type="mitochondrion" evidence="11"/>
<keyword evidence="5" id="KW-1278">Translocase</keyword>
<dbReference type="EMBL" id="LC726533">
    <property type="protein sequence ID" value="BDQ43975.1"/>
    <property type="molecule type" value="Genomic_DNA"/>
</dbReference>
<organism evidence="11">
    <name type="scientific">Pheretima okutamaensis</name>
    <dbReference type="NCBI Taxonomy" id="2973154"/>
    <lineage>
        <taxon>Eukaryota</taxon>
        <taxon>Metazoa</taxon>
        <taxon>Spiralia</taxon>
        <taxon>Lophotrochozoa</taxon>
        <taxon>Annelida</taxon>
        <taxon>Clitellata</taxon>
        <taxon>Oligochaeta</taxon>
        <taxon>Crassiclitellata</taxon>
        <taxon>Megascolecida</taxon>
        <taxon>Megascolecidae</taxon>
        <taxon>Pheretima</taxon>
    </lineage>
</organism>
<keyword evidence="7" id="KW-0520">NAD</keyword>
<evidence type="ECO:0000256" key="3">
    <source>
        <dbReference type="ARBA" id="ARBA00016612"/>
    </source>
</evidence>
<keyword evidence="4 10" id="KW-0812">Transmembrane</keyword>
<evidence type="ECO:0000313" key="11">
    <source>
        <dbReference type="EMBL" id="BDQ43975.1"/>
    </source>
</evidence>
<evidence type="ECO:0000256" key="4">
    <source>
        <dbReference type="ARBA" id="ARBA00022692"/>
    </source>
</evidence>
<keyword evidence="11" id="KW-0496">Mitochondrion</keyword>
<evidence type="ECO:0000256" key="1">
    <source>
        <dbReference type="ARBA" id="ARBA00004141"/>
    </source>
</evidence>